<keyword evidence="5" id="KW-0598">Phosphotransferase system</keyword>
<dbReference type="InterPro" id="IPR013014">
    <property type="entry name" value="PTS_EIIC_2"/>
</dbReference>
<feature type="transmembrane region" description="Helical" evidence="9">
    <location>
        <begin position="88"/>
        <end position="115"/>
    </location>
</feature>
<organism evidence="11 12">
    <name type="scientific">Enorma phocaeensis</name>
    <dbReference type="NCBI Taxonomy" id="1871019"/>
    <lineage>
        <taxon>Bacteria</taxon>
        <taxon>Bacillati</taxon>
        <taxon>Actinomycetota</taxon>
        <taxon>Coriobacteriia</taxon>
        <taxon>Coriobacteriales</taxon>
        <taxon>Coriobacteriaceae</taxon>
        <taxon>Enorma</taxon>
    </lineage>
</organism>
<keyword evidence="7 9" id="KW-1133">Transmembrane helix</keyword>
<dbReference type="GO" id="GO:0005351">
    <property type="term" value="F:carbohydrate:proton symporter activity"/>
    <property type="evidence" value="ECO:0007669"/>
    <property type="project" value="InterPro"/>
</dbReference>
<dbReference type="PROSITE" id="PS51104">
    <property type="entry name" value="PTS_EIIC_TYPE_2"/>
    <property type="match status" value="1"/>
</dbReference>
<feature type="transmembrane region" description="Helical" evidence="9">
    <location>
        <begin position="216"/>
        <end position="236"/>
    </location>
</feature>
<reference evidence="11" key="2">
    <citation type="submission" date="2021-09" db="EMBL/GenBank/DDBJ databases">
        <authorList>
            <person name="Gilroy R."/>
        </authorList>
    </citation>
    <scope>NUCLEOTIDE SEQUENCE</scope>
    <source>
        <strain evidence="11">ChiHjej13B12-9602</strain>
    </source>
</reference>
<evidence type="ECO:0000256" key="7">
    <source>
        <dbReference type="ARBA" id="ARBA00022989"/>
    </source>
</evidence>
<dbReference type="Proteomes" id="UP000753256">
    <property type="component" value="Unassembled WGS sequence"/>
</dbReference>
<evidence type="ECO:0000256" key="2">
    <source>
        <dbReference type="ARBA" id="ARBA00022448"/>
    </source>
</evidence>
<feature type="transmembrane region" description="Helical" evidence="9">
    <location>
        <begin position="274"/>
        <end position="293"/>
    </location>
</feature>
<keyword evidence="4" id="KW-0762">Sugar transport</keyword>
<name>A0A921LV83_9ACTN</name>
<comment type="caution">
    <text evidence="11">The sequence shown here is derived from an EMBL/GenBank/DDBJ whole genome shotgun (WGS) entry which is preliminary data.</text>
</comment>
<feature type="transmembrane region" description="Helical" evidence="9">
    <location>
        <begin position="313"/>
        <end position="333"/>
    </location>
</feature>
<evidence type="ECO:0000259" key="10">
    <source>
        <dbReference type="PROSITE" id="PS51104"/>
    </source>
</evidence>
<dbReference type="InterPro" id="IPR050864">
    <property type="entry name" value="Bacterial_PTS_Sugar_Transport"/>
</dbReference>
<dbReference type="GO" id="GO:0005886">
    <property type="term" value="C:plasma membrane"/>
    <property type="evidence" value="ECO:0007669"/>
    <property type="project" value="UniProtKB-SubCell"/>
</dbReference>
<dbReference type="RefSeq" id="WP_273190525.1">
    <property type="nucleotide sequence ID" value="NZ_DYUZ01000029.1"/>
</dbReference>
<evidence type="ECO:0000256" key="9">
    <source>
        <dbReference type="SAM" id="Phobius"/>
    </source>
</evidence>
<dbReference type="InterPro" id="IPR006327">
    <property type="entry name" value="PTS_IIC_fruc"/>
</dbReference>
<sequence>MKKIISWNDAKQCILTGISYFIPLVVGAGLTMAIGRAIAGTDVANLGTSGIGYWMYTTGNLGMQLMVPMLCAYIAFSLGEKPALAPGFIIGWVAYNLNTGFIGGMLGGVLVGILVRLGKEYIHLPQAIASLKGMLVIPFLATAIGGIIMYAVIQGPITWLMAQLTAILDSLSSGSRFLYGGVLGAFVTFDFGGPVNKAATAFVNALYTEGITDAKVVQIMCSMTQPFGIAIAALIARNKFTKAEKETLKAAVPMGCFMISEGVIPIAARDLVRVVFACVCGAFVCGGLSMMWGNSSELLNGGFIAFPFFGDPLRALLCLAIGSVVTGVILAAIKKPVDQNEESDALDLGEELSEEELDDLDIEIM</sequence>
<feature type="transmembrane region" description="Helical" evidence="9">
    <location>
        <begin position="177"/>
        <end position="196"/>
    </location>
</feature>
<dbReference type="NCBIfam" id="TIGR01427">
    <property type="entry name" value="PTS_IIC_fructo"/>
    <property type="match status" value="1"/>
</dbReference>
<reference evidence="11" key="1">
    <citation type="journal article" date="2021" name="PeerJ">
        <title>Extensive microbial diversity within the chicken gut microbiome revealed by metagenomics and culture.</title>
        <authorList>
            <person name="Gilroy R."/>
            <person name="Ravi A."/>
            <person name="Getino M."/>
            <person name="Pursley I."/>
            <person name="Horton D.L."/>
            <person name="Alikhan N.F."/>
            <person name="Baker D."/>
            <person name="Gharbi K."/>
            <person name="Hall N."/>
            <person name="Watson M."/>
            <person name="Adriaenssens E.M."/>
            <person name="Foster-Nyarko E."/>
            <person name="Jarju S."/>
            <person name="Secka A."/>
            <person name="Antonio M."/>
            <person name="Oren A."/>
            <person name="Chaudhuri R.R."/>
            <person name="La Ragione R."/>
            <person name="Hildebrand F."/>
            <person name="Pallen M.J."/>
        </authorList>
    </citation>
    <scope>NUCLEOTIDE SEQUENCE</scope>
    <source>
        <strain evidence="11">ChiHjej13B12-9602</strain>
    </source>
</reference>
<evidence type="ECO:0000256" key="1">
    <source>
        <dbReference type="ARBA" id="ARBA00004429"/>
    </source>
</evidence>
<evidence type="ECO:0000256" key="6">
    <source>
        <dbReference type="ARBA" id="ARBA00022692"/>
    </source>
</evidence>
<dbReference type="GO" id="GO:0090563">
    <property type="term" value="F:protein-phosphocysteine-sugar phosphotransferase activity"/>
    <property type="evidence" value="ECO:0007669"/>
    <property type="project" value="TreeGrafter"/>
</dbReference>
<dbReference type="PANTHER" id="PTHR30505">
    <property type="entry name" value="FRUCTOSE-LIKE PERMEASE"/>
    <property type="match status" value="1"/>
</dbReference>
<protein>
    <submittedName>
        <fullName evidence="11">PTS fructose transporter subunit IIC</fullName>
    </submittedName>
</protein>
<dbReference type="EMBL" id="DYUZ01000029">
    <property type="protein sequence ID" value="HJG37640.1"/>
    <property type="molecule type" value="Genomic_DNA"/>
</dbReference>
<evidence type="ECO:0000313" key="12">
    <source>
        <dbReference type="Proteomes" id="UP000753256"/>
    </source>
</evidence>
<keyword evidence="2" id="KW-0813">Transport</keyword>
<dbReference type="PANTHER" id="PTHR30505:SF0">
    <property type="entry name" value="FRUCTOSE-LIKE PTS SYSTEM EIIBC COMPONENT-RELATED"/>
    <property type="match status" value="1"/>
</dbReference>
<evidence type="ECO:0000313" key="11">
    <source>
        <dbReference type="EMBL" id="HJG37640.1"/>
    </source>
</evidence>
<evidence type="ECO:0000256" key="8">
    <source>
        <dbReference type="ARBA" id="ARBA00023136"/>
    </source>
</evidence>
<keyword evidence="6 9" id="KW-0812">Transmembrane</keyword>
<feature type="domain" description="PTS EIIC type-2" evidence="10">
    <location>
        <begin position="10"/>
        <end position="343"/>
    </location>
</feature>
<keyword evidence="3" id="KW-1003">Cell membrane</keyword>
<gene>
    <name evidence="11" type="ORF">K8V70_07270</name>
</gene>
<evidence type="ECO:0000256" key="3">
    <source>
        <dbReference type="ARBA" id="ARBA00022475"/>
    </source>
</evidence>
<dbReference type="GO" id="GO:0008982">
    <property type="term" value="F:protein-N(PI)-phosphohistidine-sugar phosphotransferase activity"/>
    <property type="evidence" value="ECO:0007669"/>
    <property type="project" value="InterPro"/>
</dbReference>
<feature type="transmembrane region" description="Helical" evidence="9">
    <location>
        <begin position="135"/>
        <end position="157"/>
    </location>
</feature>
<feature type="transmembrane region" description="Helical" evidence="9">
    <location>
        <begin position="20"/>
        <end position="39"/>
    </location>
</feature>
<dbReference type="AlphaFoldDB" id="A0A921LV83"/>
<evidence type="ECO:0000256" key="4">
    <source>
        <dbReference type="ARBA" id="ARBA00022597"/>
    </source>
</evidence>
<dbReference type="GO" id="GO:0009401">
    <property type="term" value="P:phosphoenolpyruvate-dependent sugar phosphotransferase system"/>
    <property type="evidence" value="ECO:0007669"/>
    <property type="project" value="UniProtKB-KW"/>
</dbReference>
<proteinExistence type="predicted"/>
<comment type="subcellular location">
    <subcellularLocation>
        <location evidence="1">Cell inner membrane</location>
        <topology evidence="1">Multi-pass membrane protein</topology>
    </subcellularLocation>
</comment>
<evidence type="ECO:0000256" key="5">
    <source>
        <dbReference type="ARBA" id="ARBA00022683"/>
    </source>
</evidence>
<feature type="transmembrane region" description="Helical" evidence="9">
    <location>
        <begin position="51"/>
        <end position="76"/>
    </location>
</feature>
<accession>A0A921LV83</accession>
<keyword evidence="8 9" id="KW-0472">Membrane</keyword>